<evidence type="ECO:0000313" key="1">
    <source>
        <dbReference type="EMBL" id="SVA21378.1"/>
    </source>
</evidence>
<sequence length="46" mass="5208">MLSEGLICPECKTSLEEEGLKESLVCAHCKTDLQNAKYLDFIEYLV</sequence>
<accession>A0A381U155</accession>
<dbReference type="AlphaFoldDB" id="A0A381U155"/>
<reference evidence="1" key="1">
    <citation type="submission" date="2018-05" db="EMBL/GenBank/DDBJ databases">
        <authorList>
            <person name="Lanie J.A."/>
            <person name="Ng W.-L."/>
            <person name="Kazmierczak K.M."/>
            <person name="Andrzejewski T.M."/>
            <person name="Davidsen T.M."/>
            <person name="Wayne K.J."/>
            <person name="Tettelin H."/>
            <person name="Glass J.I."/>
            <person name="Rusch D."/>
            <person name="Podicherti R."/>
            <person name="Tsui H.-C.T."/>
            <person name="Winkler M.E."/>
        </authorList>
    </citation>
    <scope>NUCLEOTIDE SEQUENCE</scope>
</reference>
<organism evidence="1">
    <name type="scientific">marine metagenome</name>
    <dbReference type="NCBI Taxonomy" id="408172"/>
    <lineage>
        <taxon>unclassified sequences</taxon>
        <taxon>metagenomes</taxon>
        <taxon>ecological metagenomes</taxon>
    </lineage>
</organism>
<name>A0A381U155_9ZZZZ</name>
<dbReference type="EMBL" id="UINC01005446">
    <property type="protein sequence ID" value="SVA21378.1"/>
    <property type="molecule type" value="Genomic_DNA"/>
</dbReference>
<gene>
    <name evidence="1" type="ORF">METZ01_LOCUS74232</name>
</gene>
<proteinExistence type="predicted"/>
<protein>
    <submittedName>
        <fullName evidence="1">Uncharacterized protein</fullName>
    </submittedName>
</protein>
<feature type="non-terminal residue" evidence="1">
    <location>
        <position position="46"/>
    </location>
</feature>